<dbReference type="SFLD" id="SFLDF00157">
    <property type="entry name" value="2_3-diketo-5-methylthiopentyl"/>
    <property type="match status" value="1"/>
</dbReference>
<dbReference type="NCBIfam" id="NF007095">
    <property type="entry name" value="PRK09549.1"/>
    <property type="match status" value="1"/>
</dbReference>
<feature type="domain" description="Ribulose bisphosphate carboxylase large subunit C-terminal" evidence="5">
    <location>
        <begin position="123"/>
        <end position="403"/>
    </location>
</feature>
<dbReference type="EMBL" id="JAECVW010000006">
    <property type="protein sequence ID" value="MBH8595852.1"/>
    <property type="molecule type" value="Genomic_DNA"/>
</dbReference>
<dbReference type="SUPFAM" id="SSF54966">
    <property type="entry name" value="RuBisCO, large subunit, small (N-terminal) domain"/>
    <property type="match status" value="1"/>
</dbReference>
<protein>
    <recommendedName>
        <fullName evidence="3">2,3-diketo-5-methylthiopentyl-1-phosphate enolase</fullName>
        <ecNumber evidence="3">5.3.2.5</ecNumber>
    </recommendedName>
</protein>
<keyword evidence="2" id="KW-0460">Magnesium</keyword>
<dbReference type="Gene3D" id="3.20.20.110">
    <property type="entry name" value="Ribulose bisphosphate carboxylase, large subunit, C-terminal domain"/>
    <property type="match status" value="1"/>
</dbReference>
<dbReference type="PANTHER" id="PTHR42704">
    <property type="entry name" value="RIBULOSE BISPHOSPHATE CARBOXYLASE"/>
    <property type="match status" value="1"/>
</dbReference>
<evidence type="ECO:0000256" key="2">
    <source>
        <dbReference type="ARBA" id="ARBA00022842"/>
    </source>
</evidence>
<accession>A0A8I1ADL9</accession>
<dbReference type="InterPro" id="IPR033966">
    <property type="entry name" value="RuBisCO"/>
</dbReference>
<dbReference type="Pfam" id="PF00016">
    <property type="entry name" value="RuBisCO_large"/>
    <property type="match status" value="1"/>
</dbReference>
<evidence type="ECO:0000256" key="4">
    <source>
        <dbReference type="SAM" id="MobiDB-lite"/>
    </source>
</evidence>
<dbReference type="InterPro" id="IPR000685">
    <property type="entry name" value="RuBisCO_lsu_C"/>
</dbReference>
<dbReference type="SFLD" id="SFLDS00014">
    <property type="entry name" value="RuBisCO"/>
    <property type="match status" value="1"/>
</dbReference>
<dbReference type="AlphaFoldDB" id="A0A8I1ADL9"/>
<proteinExistence type="predicted"/>
<dbReference type="CDD" id="cd08209">
    <property type="entry name" value="RLP_DK-MTP-1-P-enolase"/>
    <property type="match status" value="1"/>
</dbReference>
<dbReference type="GO" id="GO:0015977">
    <property type="term" value="P:carbon fixation"/>
    <property type="evidence" value="ECO:0007669"/>
    <property type="project" value="InterPro"/>
</dbReference>
<dbReference type="Gene3D" id="3.30.70.150">
    <property type="entry name" value="RuBisCO large subunit, N-terminal domain"/>
    <property type="match status" value="1"/>
</dbReference>
<reference evidence="6 7" key="1">
    <citation type="submission" date="2020-12" db="EMBL/GenBank/DDBJ databases">
        <title>WGS of Thermoactinomyces spp.</title>
        <authorList>
            <person name="Cheng K."/>
        </authorList>
    </citation>
    <scope>NUCLEOTIDE SEQUENCE [LARGE SCALE GENOMIC DNA]</scope>
    <source>
        <strain evidence="7">CICC 10671\DSM 43846</strain>
    </source>
</reference>
<evidence type="ECO:0000256" key="1">
    <source>
        <dbReference type="ARBA" id="ARBA00022723"/>
    </source>
</evidence>
<dbReference type="GO" id="GO:0016984">
    <property type="term" value="F:ribulose-bisphosphate carboxylase activity"/>
    <property type="evidence" value="ECO:0007669"/>
    <property type="project" value="InterPro"/>
</dbReference>
<name>A0A8I1ADL9_THEIN</name>
<gene>
    <name evidence="6" type="ORF">I8U20_10965</name>
</gene>
<dbReference type="PANTHER" id="PTHR42704:SF17">
    <property type="entry name" value="RIBULOSE BISPHOSPHATE CARBOXYLASE LARGE CHAIN"/>
    <property type="match status" value="1"/>
</dbReference>
<evidence type="ECO:0000256" key="3">
    <source>
        <dbReference type="NCBIfam" id="TIGR03332"/>
    </source>
</evidence>
<dbReference type="InterPro" id="IPR036422">
    <property type="entry name" value="RuBisCO_lsu_N_sf"/>
</dbReference>
<dbReference type="Proteomes" id="UP000633619">
    <property type="component" value="Unassembled WGS sequence"/>
</dbReference>
<keyword evidence="1" id="KW-0479">Metal-binding</keyword>
<dbReference type="SUPFAM" id="SSF51649">
    <property type="entry name" value="RuBisCo, C-terminal domain"/>
    <property type="match status" value="1"/>
</dbReference>
<keyword evidence="7" id="KW-1185">Reference proteome</keyword>
<evidence type="ECO:0000313" key="7">
    <source>
        <dbReference type="Proteomes" id="UP000633619"/>
    </source>
</evidence>
<keyword evidence="6" id="KW-0413">Isomerase</keyword>
<dbReference type="InterPro" id="IPR036376">
    <property type="entry name" value="RuBisCO_lsu_C_sf"/>
</dbReference>
<evidence type="ECO:0000259" key="5">
    <source>
        <dbReference type="Pfam" id="PF00016"/>
    </source>
</evidence>
<dbReference type="GO" id="GO:0019509">
    <property type="term" value="P:L-methionine salvage from methylthioadenosine"/>
    <property type="evidence" value="ECO:0007669"/>
    <property type="project" value="UniProtKB-UniRule"/>
</dbReference>
<dbReference type="GO" id="GO:0043715">
    <property type="term" value="F:2,3-diketo-5-methylthiopentyl-1-phosphate enolase activity"/>
    <property type="evidence" value="ECO:0007669"/>
    <property type="project" value="UniProtKB-EC"/>
</dbReference>
<dbReference type="SFLD" id="SFLDG00301">
    <property type="entry name" value="RuBisCO-like_proteins"/>
    <property type="match status" value="1"/>
</dbReference>
<organism evidence="6 7">
    <name type="scientific">Thermoactinomyces intermedius</name>
    <dbReference type="NCBI Taxonomy" id="2024"/>
    <lineage>
        <taxon>Bacteria</taxon>
        <taxon>Bacillati</taxon>
        <taxon>Bacillota</taxon>
        <taxon>Bacilli</taxon>
        <taxon>Bacillales</taxon>
        <taxon>Thermoactinomycetaceae</taxon>
        <taxon>Thermoactinomyces</taxon>
    </lineage>
</organism>
<sequence>MATDREYIIATYLIQGKHDFHKKAKSIAVGLTAGTWTELPETRKKQMAAHLGEVIEVTGLAPGKDGEPRALCKIGYPLRNLTPDFPALLTTVFGKLSLDGKIKCLDIEAPDSFLDAFPGPKFGIEGIRQKLDVSGRPLLMSIFKQCIGMTLDELEEAYQQQVDGGVDLVKDDEIFFREDYAPAEERVRIFKRINREKEERTGKKTWYAVNLTGPVTQLADKAKRLAEQGADCFLLNAVPYGLDILHRLAEDPDIHVPVMAHPAFAGAVCASDDYGLSSPLLLGKLLRWAGADMVLYPSPYGSVAMPKEDALQVAENLRQPSTVHRPSLPSPSAGIHPGLVPAMVRDFGTDLIVNAGGGIHGHPQGSTAGGKAFVEAIGAAVKGRPLEEAAQDSPELKQALDKWGSIT</sequence>
<evidence type="ECO:0000313" key="6">
    <source>
        <dbReference type="EMBL" id="MBH8595852.1"/>
    </source>
</evidence>
<dbReference type="NCBIfam" id="TIGR03332">
    <property type="entry name" value="salvage_mtnW"/>
    <property type="match status" value="1"/>
</dbReference>
<dbReference type="EC" id="5.3.2.5" evidence="3"/>
<dbReference type="GO" id="GO:0000287">
    <property type="term" value="F:magnesium ion binding"/>
    <property type="evidence" value="ECO:0007669"/>
    <property type="project" value="InterPro"/>
</dbReference>
<dbReference type="RefSeq" id="WP_181732196.1">
    <property type="nucleotide sequence ID" value="NZ_JACEIR010000006.1"/>
</dbReference>
<dbReference type="InterPro" id="IPR017717">
    <property type="entry name" value="Diketo-Methiopentyl-P_enolase"/>
</dbReference>
<feature type="region of interest" description="Disordered" evidence="4">
    <location>
        <begin position="386"/>
        <end position="407"/>
    </location>
</feature>
<comment type="caution">
    <text evidence="6">The sequence shown here is derived from an EMBL/GenBank/DDBJ whole genome shotgun (WGS) entry which is preliminary data.</text>
</comment>